<dbReference type="PANTHER" id="PTHR31339">
    <property type="entry name" value="PECTIN LYASE-RELATED"/>
    <property type="match status" value="1"/>
</dbReference>
<keyword evidence="5" id="KW-0732">Signal</keyword>
<accession>A0ABW4HGH9</accession>
<gene>
    <name evidence="7" type="ORF">ACFSC2_18135</name>
</gene>
<evidence type="ECO:0000256" key="5">
    <source>
        <dbReference type="SAM" id="SignalP"/>
    </source>
</evidence>
<keyword evidence="2 4" id="KW-0378">Hydrolase</keyword>
<feature type="signal peptide" evidence="5">
    <location>
        <begin position="1"/>
        <end position="17"/>
    </location>
</feature>
<dbReference type="Proteomes" id="UP001597138">
    <property type="component" value="Unassembled WGS sequence"/>
</dbReference>
<comment type="caution">
    <text evidence="7">The sequence shown here is derived from an EMBL/GenBank/DDBJ whole genome shotgun (WGS) entry which is preliminary data.</text>
</comment>
<evidence type="ECO:0000313" key="7">
    <source>
        <dbReference type="EMBL" id="MFD1604663.1"/>
    </source>
</evidence>
<protein>
    <submittedName>
        <fullName evidence="7">Glycoside hydrolase family 28 protein</fullName>
        <ecNumber evidence="7">3.2.1.-</ecNumber>
    </submittedName>
</protein>
<dbReference type="SMART" id="SM00710">
    <property type="entry name" value="PbH1"/>
    <property type="match status" value="6"/>
</dbReference>
<dbReference type="Pfam" id="PF00295">
    <property type="entry name" value="Glyco_hydro_28"/>
    <property type="match status" value="1"/>
</dbReference>
<keyword evidence="8" id="KW-1185">Reference proteome</keyword>
<evidence type="ECO:0000256" key="3">
    <source>
        <dbReference type="ARBA" id="ARBA00023295"/>
    </source>
</evidence>
<evidence type="ECO:0000259" key="6">
    <source>
        <dbReference type="Pfam" id="PF12708"/>
    </source>
</evidence>
<dbReference type="GO" id="GO:0016798">
    <property type="term" value="F:hydrolase activity, acting on glycosyl bonds"/>
    <property type="evidence" value="ECO:0007669"/>
    <property type="project" value="UniProtKB-KW"/>
</dbReference>
<feature type="domain" description="Rhamnogalacturonase A/B/Epimerase-like pectate lyase" evidence="6">
    <location>
        <begin position="44"/>
        <end position="99"/>
    </location>
</feature>
<organism evidence="7 8">
    <name type="scientific">Flavobacterium artemisiae</name>
    <dbReference type="NCBI Taxonomy" id="2126556"/>
    <lineage>
        <taxon>Bacteria</taxon>
        <taxon>Pseudomonadati</taxon>
        <taxon>Bacteroidota</taxon>
        <taxon>Flavobacteriia</taxon>
        <taxon>Flavobacteriales</taxon>
        <taxon>Flavobacteriaceae</taxon>
        <taxon>Flavobacterium</taxon>
    </lineage>
</organism>
<dbReference type="InterPro" id="IPR012334">
    <property type="entry name" value="Pectin_lyas_fold"/>
</dbReference>
<dbReference type="SUPFAM" id="SSF51126">
    <property type="entry name" value="Pectin lyase-like"/>
    <property type="match status" value="1"/>
</dbReference>
<evidence type="ECO:0000256" key="1">
    <source>
        <dbReference type="ARBA" id="ARBA00008834"/>
    </source>
</evidence>
<evidence type="ECO:0000256" key="4">
    <source>
        <dbReference type="RuleBase" id="RU361169"/>
    </source>
</evidence>
<dbReference type="InterPro" id="IPR051801">
    <property type="entry name" value="GH28_Enzymes"/>
</dbReference>
<name>A0ABW4HGH9_9FLAO</name>
<dbReference type="Pfam" id="PF12708">
    <property type="entry name" value="Pect-lyase_RHGA_epim"/>
    <property type="match status" value="1"/>
</dbReference>
<proteinExistence type="inferred from homology"/>
<feature type="chain" id="PRO_5046873087" evidence="5">
    <location>
        <begin position="18"/>
        <end position="451"/>
    </location>
</feature>
<dbReference type="InterPro" id="IPR011050">
    <property type="entry name" value="Pectin_lyase_fold/virulence"/>
</dbReference>
<dbReference type="InterPro" id="IPR024535">
    <property type="entry name" value="RHGA/B-epi-like_pectate_lyase"/>
</dbReference>
<dbReference type="Gene3D" id="2.160.20.10">
    <property type="entry name" value="Single-stranded right-handed beta-helix, Pectin lyase-like"/>
    <property type="match status" value="1"/>
</dbReference>
<reference evidence="8" key="1">
    <citation type="journal article" date="2019" name="Int. J. Syst. Evol. Microbiol.">
        <title>The Global Catalogue of Microorganisms (GCM) 10K type strain sequencing project: providing services to taxonomists for standard genome sequencing and annotation.</title>
        <authorList>
            <consortium name="The Broad Institute Genomics Platform"/>
            <consortium name="The Broad Institute Genome Sequencing Center for Infectious Disease"/>
            <person name="Wu L."/>
            <person name="Ma J."/>
        </authorList>
    </citation>
    <scope>NUCLEOTIDE SEQUENCE [LARGE SCALE GENOMIC DNA]</scope>
    <source>
        <strain evidence="8">CCUG 70865</strain>
    </source>
</reference>
<dbReference type="InterPro" id="IPR006626">
    <property type="entry name" value="PbH1"/>
</dbReference>
<dbReference type="RefSeq" id="WP_379815749.1">
    <property type="nucleotide sequence ID" value="NZ_JBHUDZ010000016.1"/>
</dbReference>
<sequence length="451" mass="50193">MNLRYLFLVLISSITFAQNGTFPVAKVDSIVKNIQLPVFSSYQINILKLGAKGDSITDNKKIFDKAMALCQKKNGGTIIVPKGIYKINGPIHFVSNVNLKIEKGAKIKFSDNPKDYLPLVLTSWEGTMLYNYSPLIYANNCTNIAISGEGTIDGEGGKTWKTFKAKEGKGKELSREMNHTNVPVEDRKFGENYFLRPQMIQFLNCKNILVENVRIENSPFWCLHLLKSQSITVRGISYKSLNHNNDGIDPEYAKDVLIENVNFDNGDDNVAIKAGRDHEGRMNAATPSQNIVIRNCNFKGLHGVVIGSEMSAGVQNVFVENCKTIGYLKRGIYLKTNADRGGYIKNIFVHNIQLDQVEDCLYITANYHGEGKGYQSDISNVHFSNITCNKASESGIVIQGFPEKKIKNITLTNIEIKETKNALSNENAENVLMTDVFIGKKASVPTAVSKQ</sequence>
<dbReference type="InterPro" id="IPR000743">
    <property type="entry name" value="Glyco_hydro_28"/>
</dbReference>
<dbReference type="PANTHER" id="PTHR31339:SF9">
    <property type="entry name" value="PLASMIN AND FIBRONECTIN-BINDING PROTEIN A"/>
    <property type="match status" value="1"/>
</dbReference>
<evidence type="ECO:0000256" key="2">
    <source>
        <dbReference type="ARBA" id="ARBA00022801"/>
    </source>
</evidence>
<comment type="similarity">
    <text evidence="1 4">Belongs to the glycosyl hydrolase 28 family.</text>
</comment>
<dbReference type="EMBL" id="JBHUDZ010000016">
    <property type="protein sequence ID" value="MFD1604663.1"/>
    <property type="molecule type" value="Genomic_DNA"/>
</dbReference>
<dbReference type="EC" id="3.2.1.-" evidence="7"/>
<evidence type="ECO:0000313" key="8">
    <source>
        <dbReference type="Proteomes" id="UP001597138"/>
    </source>
</evidence>
<keyword evidence="3 4" id="KW-0326">Glycosidase</keyword>